<evidence type="ECO:0000313" key="2">
    <source>
        <dbReference type="EMBL" id="CAB4324392.1"/>
    </source>
</evidence>
<accession>A0A6J5YLP5</accession>
<reference evidence="2" key="1">
    <citation type="submission" date="2020-05" db="EMBL/GenBank/DDBJ databases">
        <authorList>
            <person name="Chiriac C."/>
            <person name="Salcher M."/>
            <person name="Ghai R."/>
            <person name="Kavagutti S V."/>
        </authorList>
    </citation>
    <scope>NUCLEOTIDE SEQUENCE</scope>
</reference>
<dbReference type="Pfam" id="PF00975">
    <property type="entry name" value="Thioesterase"/>
    <property type="match status" value="1"/>
</dbReference>
<organism evidence="2">
    <name type="scientific">freshwater metagenome</name>
    <dbReference type="NCBI Taxonomy" id="449393"/>
    <lineage>
        <taxon>unclassified sequences</taxon>
        <taxon>metagenomes</taxon>
        <taxon>ecological metagenomes</taxon>
    </lineage>
</organism>
<evidence type="ECO:0000259" key="1">
    <source>
        <dbReference type="Pfam" id="PF00975"/>
    </source>
</evidence>
<dbReference type="AlphaFoldDB" id="A0A6J5YLP5"/>
<gene>
    <name evidence="2" type="ORF">UFOPK1392_02161</name>
</gene>
<dbReference type="InterPro" id="IPR029058">
    <property type="entry name" value="AB_hydrolase_fold"/>
</dbReference>
<dbReference type="InterPro" id="IPR001031">
    <property type="entry name" value="Thioesterase"/>
</dbReference>
<feature type="domain" description="Thioesterase" evidence="1">
    <location>
        <begin position="48"/>
        <end position="250"/>
    </location>
</feature>
<dbReference type="Gene3D" id="3.40.50.1820">
    <property type="entry name" value="alpha/beta hydrolase"/>
    <property type="match status" value="1"/>
</dbReference>
<sequence>MPSALPVLFSVSCFNYEPDVGSPAFAKQMRSTGVEVEDIYVPPAGFGDLGEWARAVIEVVESRRDPAVPLHLMAYCGGGNLTLAALHQLEAAGIFPEFVAFIDVREDQESYRLERGIDSRNHVSWMVRLRCALIRLTPPDRESLAHVLRSVAQRSISSVRELPKWGWRGRKLRKPWLFEVLRLTYPWEFDGVVTPVHLYNTADSFQRYGANDPSLHVGRNLFGGFVVRIIEGSHENCIEPPHSADLIARINADRRAVVAGEGAFQ</sequence>
<proteinExistence type="predicted"/>
<dbReference type="SUPFAM" id="SSF53474">
    <property type="entry name" value="alpha/beta-Hydrolases"/>
    <property type="match status" value="1"/>
</dbReference>
<protein>
    <submittedName>
        <fullName evidence="2">Unannotated protein</fullName>
    </submittedName>
</protein>
<dbReference type="EMBL" id="CAEMXZ010000140">
    <property type="protein sequence ID" value="CAB4324392.1"/>
    <property type="molecule type" value="Genomic_DNA"/>
</dbReference>
<name>A0A6J5YLP5_9ZZZZ</name>